<dbReference type="EC" id="3.2.1.1" evidence="4"/>
<feature type="disulfide bond" evidence="15">
    <location>
        <begin position="49"/>
        <end position="57"/>
    </location>
</feature>
<evidence type="ECO:0000256" key="13">
    <source>
        <dbReference type="PIRSR" id="PIRSR001024-1"/>
    </source>
</evidence>
<evidence type="ECO:0000256" key="2">
    <source>
        <dbReference type="ARBA" id="ARBA00001913"/>
    </source>
</evidence>
<dbReference type="Pfam" id="PF09260">
    <property type="entry name" value="A_amylase_dom_C"/>
    <property type="match status" value="1"/>
</dbReference>
<feature type="active site" description="Proton donor" evidence="13">
    <location>
        <position position="248"/>
    </location>
</feature>
<dbReference type="InterPro" id="IPR017853">
    <property type="entry name" value="GH"/>
</dbReference>
<gene>
    <name evidence="19" type="ORF">QBC33DRAFT_306239</name>
</gene>
<keyword evidence="7 19" id="KW-0378">Hydrolase</keyword>
<evidence type="ECO:0000256" key="4">
    <source>
        <dbReference type="ARBA" id="ARBA00012595"/>
    </source>
</evidence>
<dbReference type="Gene3D" id="2.60.40.1180">
    <property type="entry name" value="Golgi alpha-mannosidase II"/>
    <property type="match status" value="1"/>
</dbReference>
<dbReference type="SMART" id="SM00642">
    <property type="entry name" value="Aamy"/>
    <property type="match status" value="1"/>
</dbReference>
<keyword evidence="12" id="KW-0326">Glycosidase</keyword>
<keyword evidence="10" id="KW-0325">Glycoprotein</keyword>
<evidence type="ECO:0000256" key="11">
    <source>
        <dbReference type="ARBA" id="ARBA00023277"/>
    </source>
</evidence>
<reference evidence="19" key="1">
    <citation type="submission" date="2023-06" db="EMBL/GenBank/DDBJ databases">
        <title>Genome-scale phylogeny and comparative genomics of the fungal order Sordariales.</title>
        <authorList>
            <consortium name="Lawrence Berkeley National Laboratory"/>
            <person name="Hensen N."/>
            <person name="Bonometti L."/>
            <person name="Westerberg I."/>
            <person name="Brannstrom I.O."/>
            <person name="Guillou S."/>
            <person name="Cros-Aarteil S."/>
            <person name="Calhoun S."/>
            <person name="Haridas S."/>
            <person name="Kuo A."/>
            <person name="Mondo S."/>
            <person name="Pangilinan J."/>
            <person name="Riley R."/>
            <person name="Labutti K."/>
            <person name="Andreopoulos B."/>
            <person name="Lipzen A."/>
            <person name="Chen C."/>
            <person name="Yanf M."/>
            <person name="Daum C."/>
            <person name="Ng V."/>
            <person name="Clum A."/>
            <person name="Steindorff A."/>
            <person name="Ohm R."/>
            <person name="Martin F."/>
            <person name="Silar P."/>
            <person name="Natvig D."/>
            <person name="Lalanne C."/>
            <person name="Gautier V."/>
            <person name="Ament-Velasquez S.L."/>
            <person name="Kruys A."/>
            <person name="Hutchinson M.I."/>
            <person name="Powell A.J."/>
            <person name="Barry K."/>
            <person name="Miller A.N."/>
            <person name="Grigoriev I.V."/>
            <person name="Debuchy R."/>
            <person name="Gladieux P."/>
            <person name="Thoren M.H."/>
            <person name="Johannesson H."/>
        </authorList>
    </citation>
    <scope>NUCLEOTIDE SEQUENCE</scope>
    <source>
        <strain evidence="19">8032-3</strain>
    </source>
</reference>
<evidence type="ECO:0000256" key="7">
    <source>
        <dbReference type="ARBA" id="ARBA00022801"/>
    </source>
</evidence>
<comment type="catalytic activity">
    <reaction evidence="1">
        <text>Endohydrolysis of (1-&gt;4)-alpha-D-glucosidic linkages in polysaccharides containing three or more (1-&gt;4)-alpha-linked D-glucose units.</text>
        <dbReference type="EC" id="3.2.1.1"/>
    </reaction>
</comment>
<dbReference type="FunFam" id="3.20.20.80:FF:000120">
    <property type="entry name" value="Alpha-amylase A"/>
    <property type="match status" value="1"/>
</dbReference>
<comment type="cofactor">
    <cofactor evidence="2">
        <name>Ca(2+)</name>
        <dbReference type="ChEBI" id="CHEBI:29108"/>
    </cofactor>
</comment>
<dbReference type="EMBL" id="MU839001">
    <property type="protein sequence ID" value="KAK1769931.1"/>
    <property type="molecule type" value="Genomic_DNA"/>
</dbReference>
<feature type="binding site" evidence="16">
    <location>
        <position position="102"/>
    </location>
    <ligand>
        <name>substrate</name>
    </ligand>
</feature>
<evidence type="ECO:0000313" key="19">
    <source>
        <dbReference type="EMBL" id="KAK1769931.1"/>
    </source>
</evidence>
<dbReference type="GO" id="GO:0005509">
    <property type="term" value="F:calcium ion binding"/>
    <property type="evidence" value="ECO:0007669"/>
    <property type="project" value="InterPro"/>
</dbReference>
<dbReference type="PANTHER" id="PTHR10357:SF215">
    <property type="entry name" value="ALPHA-AMYLASE 1"/>
    <property type="match status" value="1"/>
</dbReference>
<dbReference type="GeneID" id="85306627"/>
<evidence type="ECO:0000256" key="12">
    <source>
        <dbReference type="ARBA" id="ARBA00023295"/>
    </source>
</evidence>
<feature type="site" description="Transition state stabilizer" evidence="14">
    <location>
        <position position="315"/>
    </location>
</feature>
<keyword evidence="8" id="KW-0106">Calcium</keyword>
<feature type="binding site" evidence="16">
    <location>
        <position position="252"/>
    </location>
    <ligand>
        <name>substrate</name>
    </ligand>
</feature>
<evidence type="ECO:0000256" key="17">
    <source>
        <dbReference type="SAM" id="SignalP"/>
    </source>
</evidence>
<keyword evidence="6 17" id="KW-0732">Signal</keyword>
<dbReference type="AlphaFoldDB" id="A0AAJ0FIT9"/>
<dbReference type="RefSeq" id="XP_060286144.1">
    <property type="nucleotide sequence ID" value="XM_060423440.1"/>
</dbReference>
<evidence type="ECO:0000256" key="6">
    <source>
        <dbReference type="ARBA" id="ARBA00022729"/>
    </source>
</evidence>
<dbReference type="Proteomes" id="UP001244011">
    <property type="component" value="Unassembled WGS sequence"/>
</dbReference>
<evidence type="ECO:0000256" key="1">
    <source>
        <dbReference type="ARBA" id="ARBA00000548"/>
    </source>
</evidence>
<keyword evidence="11" id="KW-0119">Carbohydrate metabolism</keyword>
<comment type="similarity">
    <text evidence="3">Belongs to the glycosyl hydrolase 13 family.</text>
</comment>
<dbReference type="InterPro" id="IPR013777">
    <property type="entry name" value="A-amylase-like"/>
</dbReference>
<keyword evidence="5" id="KW-0479">Metal-binding</keyword>
<evidence type="ECO:0000256" key="14">
    <source>
        <dbReference type="PIRSR" id="PIRSR001024-2"/>
    </source>
</evidence>
<evidence type="ECO:0000256" key="8">
    <source>
        <dbReference type="ARBA" id="ARBA00022837"/>
    </source>
</evidence>
<proteinExistence type="inferred from homology"/>
<keyword evidence="9 15" id="KW-1015">Disulfide bond</keyword>
<dbReference type="InterPro" id="IPR013780">
    <property type="entry name" value="Glyco_hydro_b"/>
</dbReference>
<dbReference type="GO" id="GO:0016052">
    <property type="term" value="P:carbohydrate catabolic process"/>
    <property type="evidence" value="ECO:0007669"/>
    <property type="project" value="InterPro"/>
</dbReference>
<evidence type="ECO:0000256" key="9">
    <source>
        <dbReference type="ARBA" id="ARBA00023157"/>
    </source>
</evidence>
<feature type="disulfide bond" evidence="15">
    <location>
        <begin position="169"/>
        <end position="182"/>
    </location>
</feature>
<dbReference type="SUPFAM" id="SSF51445">
    <property type="entry name" value="(Trans)glycosidases"/>
    <property type="match status" value="1"/>
</dbReference>
<evidence type="ECO:0000256" key="3">
    <source>
        <dbReference type="ARBA" id="ARBA00008061"/>
    </source>
</evidence>
<organism evidence="19 20">
    <name type="scientific">Phialemonium atrogriseum</name>
    <dbReference type="NCBI Taxonomy" id="1093897"/>
    <lineage>
        <taxon>Eukaryota</taxon>
        <taxon>Fungi</taxon>
        <taxon>Dikarya</taxon>
        <taxon>Ascomycota</taxon>
        <taxon>Pezizomycotina</taxon>
        <taxon>Sordariomycetes</taxon>
        <taxon>Sordariomycetidae</taxon>
        <taxon>Cephalothecales</taxon>
        <taxon>Cephalothecaceae</taxon>
        <taxon>Phialemonium</taxon>
    </lineage>
</organism>
<dbReference type="SUPFAM" id="SSF51011">
    <property type="entry name" value="Glycosyl hydrolase domain"/>
    <property type="match status" value="1"/>
</dbReference>
<feature type="domain" description="Glycosyl hydrolase family 13 catalytic" evidence="18">
    <location>
        <begin position="32"/>
        <end position="387"/>
    </location>
</feature>
<accession>A0AAJ0FIT9</accession>
<evidence type="ECO:0000256" key="16">
    <source>
        <dbReference type="PIRSR" id="PIRSR001024-5"/>
    </source>
</evidence>
<dbReference type="Gene3D" id="3.20.20.80">
    <property type="entry name" value="Glycosidases"/>
    <property type="match status" value="1"/>
</dbReference>
<evidence type="ECO:0000259" key="18">
    <source>
        <dbReference type="SMART" id="SM00642"/>
    </source>
</evidence>
<comment type="caution">
    <text evidence="19">The sequence shown here is derived from an EMBL/GenBank/DDBJ whole genome shotgun (WGS) entry which is preliminary data.</text>
</comment>
<dbReference type="GO" id="GO:0004556">
    <property type="term" value="F:alpha-amylase activity"/>
    <property type="evidence" value="ECO:0007669"/>
    <property type="project" value="UniProtKB-EC"/>
</dbReference>
<feature type="chain" id="PRO_5042592098" description="alpha-amylase" evidence="17">
    <location>
        <begin position="20"/>
        <end position="503"/>
    </location>
</feature>
<evidence type="ECO:0000256" key="5">
    <source>
        <dbReference type="ARBA" id="ARBA00022723"/>
    </source>
</evidence>
<evidence type="ECO:0000256" key="15">
    <source>
        <dbReference type="PIRSR" id="PIRSR001024-4"/>
    </source>
</evidence>
<feature type="binding site" evidence="16">
    <location>
        <position position="315"/>
    </location>
    <ligand>
        <name>substrate</name>
    </ligand>
</feature>
<evidence type="ECO:0000313" key="20">
    <source>
        <dbReference type="Proteomes" id="UP001244011"/>
    </source>
</evidence>
<sequence>MRSPCYGVLTWGLVTITQCLSSSDWRKQSIYQVMTDRFARTDLSTTASCDASQGVYCGGTYKGLVSKLDYIQGMGFTAIWISPIVKQMDGQTLDGSSYHGYWAEDIWGVNSAFGSADDLVALSDALHEREMYLMLDVVTNHMAYRGCGECVDYSKFDPFSSSSYFHSLCLIDYNNETSIQQCWEGDNIVSLPDLRTEDANVRSIWNDWIKEIVSKYKIDGLRIDSAKHQEKSFWPGFEDAAGVHIVGEVFNGDPAYVAPFQDYMSGILDYPSYYWITQAFQSSSGSMTSLADGVNRLKSIARDTSLYGSFMENHDQKRFLSLTNDRTLAKNAIAFTMLKDGIPIIYQGQEQSYTGGDIPNSREAICLSGYATDSEPYTWIPSLNKIRSWAIHQDAKYLTYQAYPIYYDDNAIAMRKGFDGYQVIGVFTNAGSGGSAGVNLTGSQTGFAAGEALVDVMSCTASAADASGGITATLEGGIPRVYYPADRLFGSGICSSLAGERSR</sequence>
<dbReference type="InterPro" id="IPR015340">
    <property type="entry name" value="A_amylase_C_dom"/>
</dbReference>
<dbReference type="InterPro" id="IPR006047">
    <property type="entry name" value="GH13_cat_dom"/>
</dbReference>
<feature type="active site" description="Nucleophile" evidence="13">
    <location>
        <position position="224"/>
    </location>
</feature>
<dbReference type="Pfam" id="PF00128">
    <property type="entry name" value="Alpha-amylase"/>
    <property type="match status" value="1"/>
</dbReference>
<protein>
    <recommendedName>
        <fullName evidence="4">alpha-amylase</fullName>
        <ecNumber evidence="4">3.2.1.1</ecNumber>
    </recommendedName>
</protein>
<name>A0AAJ0FIT9_9PEZI</name>
<feature type="disulfide bond" evidence="15">
    <location>
        <begin position="459"/>
        <end position="494"/>
    </location>
</feature>
<dbReference type="PIRSF" id="PIRSF001024">
    <property type="entry name" value="Alph-amyl_fung"/>
    <property type="match status" value="1"/>
</dbReference>
<dbReference type="PANTHER" id="PTHR10357">
    <property type="entry name" value="ALPHA-AMYLASE FAMILY MEMBER"/>
    <property type="match status" value="1"/>
</dbReference>
<feature type="binding site" evidence="16">
    <location>
        <position position="141"/>
    </location>
    <ligand>
        <name>substrate</name>
    </ligand>
</feature>
<feature type="signal peptide" evidence="17">
    <location>
        <begin position="1"/>
        <end position="19"/>
    </location>
</feature>
<evidence type="ECO:0000256" key="10">
    <source>
        <dbReference type="ARBA" id="ARBA00023180"/>
    </source>
</evidence>
<feature type="binding site" evidence="16">
    <location>
        <position position="362"/>
    </location>
    <ligand>
        <name>substrate</name>
    </ligand>
</feature>
<keyword evidence="20" id="KW-1185">Reference proteome</keyword>
<dbReference type="CDD" id="cd11319">
    <property type="entry name" value="AmyAc_euk_AmyA"/>
    <property type="match status" value="1"/>
</dbReference>
<feature type="binding site" evidence="16">
    <location>
        <position position="222"/>
    </location>
    <ligand>
        <name>substrate</name>
    </ligand>
</feature>